<dbReference type="Pfam" id="PF08205">
    <property type="entry name" value="C2-set_2"/>
    <property type="match status" value="1"/>
</dbReference>
<dbReference type="GO" id="GO:0150077">
    <property type="term" value="P:regulation of neuroinflammatory response"/>
    <property type="evidence" value="ECO:0007669"/>
    <property type="project" value="InterPro"/>
</dbReference>
<keyword evidence="10" id="KW-0732">Signal</keyword>
<dbReference type="SUPFAM" id="SSF48726">
    <property type="entry name" value="Immunoglobulin"/>
    <property type="match status" value="2"/>
</dbReference>
<dbReference type="EMBL" id="JAICCE010000011">
    <property type="protein sequence ID" value="KAG9271696.1"/>
    <property type="molecule type" value="Genomic_DNA"/>
</dbReference>
<dbReference type="GO" id="GO:0009986">
    <property type="term" value="C:cell surface"/>
    <property type="evidence" value="ECO:0007669"/>
    <property type="project" value="UniProtKB-ARBA"/>
</dbReference>
<dbReference type="InterPro" id="IPR013162">
    <property type="entry name" value="CD80_C2-set"/>
</dbReference>
<evidence type="ECO:0000259" key="11">
    <source>
        <dbReference type="PROSITE" id="PS50835"/>
    </source>
</evidence>
<keyword evidence="8" id="KW-0325">Glycoprotein</keyword>
<evidence type="ECO:0000313" key="12">
    <source>
        <dbReference type="EMBL" id="KAG9271696.1"/>
    </source>
</evidence>
<dbReference type="InterPro" id="IPR036179">
    <property type="entry name" value="Ig-like_dom_sf"/>
</dbReference>
<dbReference type="GO" id="GO:0038023">
    <property type="term" value="F:signaling receptor activity"/>
    <property type="evidence" value="ECO:0007669"/>
    <property type="project" value="InterPro"/>
</dbReference>
<feature type="transmembrane region" description="Helical" evidence="9">
    <location>
        <begin position="244"/>
        <end position="264"/>
    </location>
</feature>
<evidence type="ECO:0000256" key="10">
    <source>
        <dbReference type="SAM" id="SignalP"/>
    </source>
</evidence>
<evidence type="ECO:0000256" key="8">
    <source>
        <dbReference type="ARBA" id="ARBA00023180"/>
    </source>
</evidence>
<dbReference type="InterPro" id="IPR007110">
    <property type="entry name" value="Ig-like_dom"/>
</dbReference>
<sequence>MENMWMLGAVLVLAVCLTSGEAVRMSYKTTSENLEGSRNESVEVGTNITLLCTNKKVAWDEMIYVIWKIYSQERNCTISMASNDAAYDDCNDGKWISESENYSLIFPHFSIQNEGHYICDMSYQVGGYMESILVSSYVHPTLTGWLEKDEDGQTFAVCEAQSKPAASIYWESQWNISSLRTSSSKNDSGLFTVTSRLQLPHDASYNNLTCVVSASPSNYWKEVQFNTFQCSVSFQVIERSLICLGIFAFFIVKLLIILGLVLFIKQCCQHI</sequence>
<reference evidence="12 13" key="1">
    <citation type="submission" date="2021-07" db="EMBL/GenBank/DDBJ databases">
        <authorList>
            <person name="Imarazene B."/>
            <person name="Zahm M."/>
            <person name="Klopp C."/>
            <person name="Cabau C."/>
            <person name="Beille S."/>
            <person name="Jouanno E."/>
            <person name="Castinel A."/>
            <person name="Lluch J."/>
            <person name="Gil L."/>
            <person name="Kuchtly C."/>
            <person name="Lopez Roques C."/>
            <person name="Donnadieu C."/>
            <person name="Parrinello H."/>
            <person name="Journot L."/>
            <person name="Du K."/>
            <person name="Schartl M."/>
            <person name="Retaux S."/>
            <person name="Guiguen Y."/>
        </authorList>
    </citation>
    <scope>NUCLEOTIDE SEQUENCE [LARGE SCALE GENOMIC DNA]</scope>
    <source>
        <strain evidence="12">Pach_M1</strain>
        <tissue evidence="12">Testis</tissue>
    </source>
</reference>
<evidence type="ECO:0000256" key="9">
    <source>
        <dbReference type="SAM" id="Phobius"/>
    </source>
</evidence>
<evidence type="ECO:0000256" key="1">
    <source>
        <dbReference type="ARBA" id="ARBA00004167"/>
    </source>
</evidence>
<protein>
    <recommendedName>
        <fullName evidence="11">Ig-like domain-containing protein</fullName>
    </recommendedName>
</protein>
<evidence type="ECO:0000313" key="13">
    <source>
        <dbReference type="Proteomes" id="UP000752171"/>
    </source>
</evidence>
<evidence type="ECO:0000256" key="2">
    <source>
        <dbReference type="ARBA" id="ARBA00008215"/>
    </source>
</evidence>
<feature type="chain" id="PRO_5035876857" description="Ig-like domain-containing protein" evidence="10">
    <location>
        <begin position="23"/>
        <end position="271"/>
    </location>
</feature>
<keyword evidence="4 9" id="KW-1133">Transmembrane helix</keyword>
<dbReference type="Gene3D" id="2.60.40.10">
    <property type="entry name" value="Immunoglobulins"/>
    <property type="match status" value="2"/>
</dbReference>
<dbReference type="InterPro" id="IPR040012">
    <property type="entry name" value="CD200R"/>
</dbReference>
<keyword evidence="6" id="KW-1015">Disulfide bond</keyword>
<name>A0A8T2LQM7_ASTMX</name>
<proteinExistence type="inferred from homology"/>
<comment type="similarity">
    <text evidence="2">Belongs to the CD200R family.</text>
</comment>
<dbReference type="GO" id="GO:0016020">
    <property type="term" value="C:membrane"/>
    <property type="evidence" value="ECO:0007669"/>
    <property type="project" value="UniProtKB-SubCell"/>
</dbReference>
<dbReference type="InterPro" id="IPR013783">
    <property type="entry name" value="Ig-like_fold"/>
</dbReference>
<dbReference type="PANTHER" id="PTHR21462">
    <property type="entry name" value="CELL SURFACE GLYCOPROTEIN OX2 RECEPTOR PRECURSOR"/>
    <property type="match status" value="1"/>
</dbReference>
<dbReference type="AlphaFoldDB" id="A0A8T2LQM7"/>
<dbReference type="PROSITE" id="PS50835">
    <property type="entry name" value="IG_LIKE"/>
    <property type="match status" value="1"/>
</dbReference>
<dbReference type="Proteomes" id="UP000752171">
    <property type="component" value="Unassembled WGS sequence"/>
</dbReference>
<keyword evidence="7" id="KW-0675">Receptor</keyword>
<evidence type="ECO:0000256" key="3">
    <source>
        <dbReference type="ARBA" id="ARBA00022692"/>
    </source>
</evidence>
<keyword evidence="3 9" id="KW-0812">Transmembrane</keyword>
<evidence type="ECO:0000256" key="4">
    <source>
        <dbReference type="ARBA" id="ARBA00022989"/>
    </source>
</evidence>
<dbReference type="PANTHER" id="PTHR21462:SF2">
    <property type="entry name" value="CELL SURFACE GLYCOPROTEIN CD200 RECEPTOR 2"/>
    <property type="match status" value="1"/>
</dbReference>
<organism evidence="12 13">
    <name type="scientific">Astyanax mexicanus</name>
    <name type="common">Blind cave fish</name>
    <name type="synonym">Astyanax fasciatus mexicanus</name>
    <dbReference type="NCBI Taxonomy" id="7994"/>
    <lineage>
        <taxon>Eukaryota</taxon>
        <taxon>Metazoa</taxon>
        <taxon>Chordata</taxon>
        <taxon>Craniata</taxon>
        <taxon>Vertebrata</taxon>
        <taxon>Euteleostomi</taxon>
        <taxon>Actinopterygii</taxon>
        <taxon>Neopterygii</taxon>
        <taxon>Teleostei</taxon>
        <taxon>Ostariophysi</taxon>
        <taxon>Characiformes</taxon>
        <taxon>Characoidei</taxon>
        <taxon>Acestrorhamphidae</taxon>
        <taxon>Acestrorhamphinae</taxon>
        <taxon>Astyanax</taxon>
    </lineage>
</organism>
<evidence type="ECO:0000256" key="5">
    <source>
        <dbReference type="ARBA" id="ARBA00023136"/>
    </source>
</evidence>
<accession>A0A8T2LQM7</accession>
<feature type="signal peptide" evidence="10">
    <location>
        <begin position="1"/>
        <end position="22"/>
    </location>
</feature>
<gene>
    <name evidence="12" type="ORF">AMEX_G14650</name>
</gene>
<evidence type="ECO:0000256" key="6">
    <source>
        <dbReference type="ARBA" id="ARBA00023157"/>
    </source>
</evidence>
<evidence type="ECO:0000256" key="7">
    <source>
        <dbReference type="ARBA" id="ARBA00023170"/>
    </source>
</evidence>
<comment type="subcellular location">
    <subcellularLocation>
        <location evidence="1">Membrane</location>
        <topology evidence="1">Single-pass membrane protein</topology>
    </subcellularLocation>
</comment>
<keyword evidence="5 9" id="KW-0472">Membrane</keyword>
<comment type="caution">
    <text evidence="12">The sequence shown here is derived from an EMBL/GenBank/DDBJ whole genome shotgun (WGS) entry which is preliminary data.</text>
</comment>
<feature type="domain" description="Ig-like" evidence="11">
    <location>
        <begin position="28"/>
        <end position="135"/>
    </location>
</feature>